<dbReference type="InterPro" id="IPR002197">
    <property type="entry name" value="HTH_Fis"/>
</dbReference>
<dbReference type="Gene3D" id="1.10.8.60">
    <property type="match status" value="1"/>
</dbReference>
<gene>
    <name evidence="8" type="ORF">LY60_03055</name>
</gene>
<dbReference type="EMBL" id="VLKH01000010">
    <property type="protein sequence ID" value="TWH78213.1"/>
    <property type="molecule type" value="Genomic_DNA"/>
</dbReference>
<dbReference type="Pfam" id="PF00158">
    <property type="entry name" value="Sigma54_activat"/>
    <property type="match status" value="1"/>
</dbReference>
<dbReference type="SUPFAM" id="SSF46689">
    <property type="entry name" value="Homeodomain-like"/>
    <property type="match status" value="1"/>
</dbReference>
<keyword evidence="8" id="KW-0238">DNA-binding</keyword>
<dbReference type="SMART" id="SM00448">
    <property type="entry name" value="REC"/>
    <property type="match status" value="1"/>
</dbReference>
<keyword evidence="4" id="KW-0804">Transcription</keyword>
<dbReference type="GO" id="GO:0043565">
    <property type="term" value="F:sequence-specific DNA binding"/>
    <property type="evidence" value="ECO:0007669"/>
    <property type="project" value="InterPro"/>
</dbReference>
<evidence type="ECO:0000256" key="1">
    <source>
        <dbReference type="ARBA" id="ARBA00022741"/>
    </source>
</evidence>
<evidence type="ECO:0000256" key="5">
    <source>
        <dbReference type="PROSITE-ProRule" id="PRU00169"/>
    </source>
</evidence>
<evidence type="ECO:0000259" key="6">
    <source>
        <dbReference type="PROSITE" id="PS50045"/>
    </source>
</evidence>
<keyword evidence="2" id="KW-0067">ATP-binding</keyword>
<dbReference type="PANTHER" id="PTHR32071">
    <property type="entry name" value="TRANSCRIPTIONAL REGULATORY PROTEIN"/>
    <property type="match status" value="1"/>
</dbReference>
<reference evidence="8 9" key="1">
    <citation type="submission" date="2019-07" db="EMBL/GenBank/DDBJ databases">
        <title>Genomic Encyclopedia of Type Strains, Phase I: the one thousand microbial genomes (KMG-I) project.</title>
        <authorList>
            <person name="Kyrpides N."/>
        </authorList>
    </citation>
    <scope>NUCLEOTIDE SEQUENCE [LARGE SCALE GENOMIC DNA]</scope>
    <source>
        <strain evidence="8 9">DSM 13558</strain>
    </source>
</reference>
<keyword evidence="3" id="KW-0805">Transcription regulation</keyword>
<dbReference type="InterPro" id="IPR003593">
    <property type="entry name" value="AAA+_ATPase"/>
</dbReference>
<sequence length="457" mass="52683">MYDFKILVVDDEEEFRNVYKLMLEFRGFEVSLASSGEEGLSFLEKEYYDLVITDLKMEGMDGTELLKKIKEKNYNCEVILVTAFSTVENAVIAMKLGAFGYFIKGQDPQILLKEIDKLLKIKELENDNKTIKSSLMSFNYLLETHSPKFKEVLRISKKAAESNANILILGESGTGKEVIAKYIHQCSSRKEESFVAVNCQVFSDGVLESELFGHEKGSFTGAFEKRIGRFEEADMGTLFMDEIGELPLNTQVKLLRVIENKAIERIGSNKSIGVNLRLISATNRNLDKEIREGRFREDLLYRINTITVEVPTLKERKEDLPILINFFMDKYQNEMKKKINKMEDGLLEMLINYDYPGNIRELKNIIERLVVLSDNGILRKRDMPSIKVSVQENPEIGSVVVLKPLREIRQTYEIKYIKLVLSRCGNNLSEAARILEISRRQLYNKLEEYGMSEQYVK</sequence>
<name>A0A562J539_9FIRM</name>
<dbReference type="GO" id="GO:0000160">
    <property type="term" value="P:phosphorelay signal transduction system"/>
    <property type="evidence" value="ECO:0007669"/>
    <property type="project" value="InterPro"/>
</dbReference>
<dbReference type="AlphaFoldDB" id="A0A562J539"/>
<evidence type="ECO:0000313" key="9">
    <source>
        <dbReference type="Proteomes" id="UP000315343"/>
    </source>
</evidence>
<dbReference type="InterPro" id="IPR058031">
    <property type="entry name" value="AAA_lid_NorR"/>
</dbReference>
<accession>A0A562J539</accession>
<feature type="domain" description="Sigma-54 factor interaction" evidence="6">
    <location>
        <begin position="142"/>
        <end position="371"/>
    </location>
</feature>
<comment type="caution">
    <text evidence="8">The sequence shown here is derived from an EMBL/GenBank/DDBJ whole genome shotgun (WGS) entry which is preliminary data.</text>
</comment>
<dbReference type="Pfam" id="PF25601">
    <property type="entry name" value="AAA_lid_14"/>
    <property type="match status" value="1"/>
</dbReference>
<dbReference type="FunFam" id="3.40.50.300:FF:000006">
    <property type="entry name" value="DNA-binding transcriptional regulator NtrC"/>
    <property type="match status" value="1"/>
</dbReference>
<dbReference type="InterPro" id="IPR002078">
    <property type="entry name" value="Sigma_54_int"/>
</dbReference>
<dbReference type="SUPFAM" id="SSF52540">
    <property type="entry name" value="P-loop containing nucleoside triphosphate hydrolases"/>
    <property type="match status" value="1"/>
</dbReference>
<keyword evidence="1" id="KW-0547">Nucleotide-binding</keyword>
<evidence type="ECO:0000256" key="3">
    <source>
        <dbReference type="ARBA" id="ARBA00023015"/>
    </source>
</evidence>
<dbReference type="PROSITE" id="PS00688">
    <property type="entry name" value="SIGMA54_INTERACT_3"/>
    <property type="match status" value="1"/>
</dbReference>
<dbReference type="InterPro" id="IPR001789">
    <property type="entry name" value="Sig_transdc_resp-reg_receiver"/>
</dbReference>
<evidence type="ECO:0000313" key="8">
    <source>
        <dbReference type="EMBL" id="TWH78213.1"/>
    </source>
</evidence>
<dbReference type="InterPro" id="IPR009057">
    <property type="entry name" value="Homeodomain-like_sf"/>
</dbReference>
<evidence type="ECO:0000256" key="2">
    <source>
        <dbReference type="ARBA" id="ARBA00022840"/>
    </source>
</evidence>
<keyword evidence="5" id="KW-0597">Phosphoprotein</keyword>
<dbReference type="Proteomes" id="UP000315343">
    <property type="component" value="Unassembled WGS sequence"/>
</dbReference>
<feature type="domain" description="Response regulatory" evidence="7">
    <location>
        <begin position="5"/>
        <end position="119"/>
    </location>
</feature>
<dbReference type="Gene3D" id="1.10.10.60">
    <property type="entry name" value="Homeodomain-like"/>
    <property type="match status" value="1"/>
</dbReference>
<feature type="modified residue" description="4-aspartylphosphate" evidence="5">
    <location>
        <position position="54"/>
    </location>
</feature>
<dbReference type="GO" id="GO:0005524">
    <property type="term" value="F:ATP binding"/>
    <property type="evidence" value="ECO:0007669"/>
    <property type="project" value="UniProtKB-KW"/>
</dbReference>
<dbReference type="CDD" id="cd00156">
    <property type="entry name" value="REC"/>
    <property type="match status" value="1"/>
</dbReference>
<dbReference type="SMART" id="SM00382">
    <property type="entry name" value="AAA"/>
    <property type="match status" value="1"/>
</dbReference>
<dbReference type="Pfam" id="PF00072">
    <property type="entry name" value="Response_reg"/>
    <property type="match status" value="1"/>
</dbReference>
<evidence type="ECO:0000259" key="7">
    <source>
        <dbReference type="PROSITE" id="PS50110"/>
    </source>
</evidence>
<dbReference type="OrthoDB" id="5411866at2"/>
<dbReference type="SUPFAM" id="SSF52172">
    <property type="entry name" value="CheY-like"/>
    <property type="match status" value="1"/>
</dbReference>
<dbReference type="InterPro" id="IPR025944">
    <property type="entry name" value="Sigma_54_int_dom_CS"/>
</dbReference>
<dbReference type="Pfam" id="PF02954">
    <property type="entry name" value="HTH_8"/>
    <property type="match status" value="1"/>
</dbReference>
<proteinExistence type="predicted"/>
<dbReference type="PRINTS" id="PR01590">
    <property type="entry name" value="HTHFIS"/>
</dbReference>
<protein>
    <submittedName>
        <fullName evidence="8">DNA-binding NtrC family response regulator</fullName>
    </submittedName>
</protein>
<dbReference type="Gene3D" id="3.40.50.2300">
    <property type="match status" value="1"/>
</dbReference>
<dbReference type="PROSITE" id="PS50045">
    <property type="entry name" value="SIGMA54_INTERACT_4"/>
    <property type="match status" value="1"/>
</dbReference>
<dbReference type="GO" id="GO:0006355">
    <property type="term" value="P:regulation of DNA-templated transcription"/>
    <property type="evidence" value="ECO:0007669"/>
    <property type="project" value="InterPro"/>
</dbReference>
<dbReference type="InterPro" id="IPR011006">
    <property type="entry name" value="CheY-like_superfamily"/>
</dbReference>
<dbReference type="RefSeq" id="WP_145085605.1">
    <property type="nucleotide sequence ID" value="NZ_VLKH01000010.1"/>
</dbReference>
<dbReference type="PROSITE" id="PS00675">
    <property type="entry name" value="SIGMA54_INTERACT_1"/>
    <property type="match status" value="1"/>
</dbReference>
<organism evidence="8 9">
    <name type="scientific">Sedimentibacter saalensis</name>
    <dbReference type="NCBI Taxonomy" id="130788"/>
    <lineage>
        <taxon>Bacteria</taxon>
        <taxon>Bacillati</taxon>
        <taxon>Bacillota</taxon>
        <taxon>Tissierellia</taxon>
        <taxon>Sedimentibacter</taxon>
    </lineage>
</organism>
<dbReference type="Gene3D" id="3.40.50.300">
    <property type="entry name" value="P-loop containing nucleotide triphosphate hydrolases"/>
    <property type="match status" value="1"/>
</dbReference>
<dbReference type="CDD" id="cd00009">
    <property type="entry name" value="AAA"/>
    <property type="match status" value="1"/>
</dbReference>
<dbReference type="InterPro" id="IPR025662">
    <property type="entry name" value="Sigma_54_int_dom_ATP-bd_1"/>
</dbReference>
<evidence type="ECO:0000256" key="4">
    <source>
        <dbReference type="ARBA" id="ARBA00023163"/>
    </source>
</evidence>
<dbReference type="InterPro" id="IPR027417">
    <property type="entry name" value="P-loop_NTPase"/>
</dbReference>
<keyword evidence="9" id="KW-1185">Reference proteome</keyword>
<dbReference type="PROSITE" id="PS50110">
    <property type="entry name" value="RESPONSE_REGULATORY"/>
    <property type="match status" value="1"/>
</dbReference>